<dbReference type="PANTHER" id="PTHR43031:SF1">
    <property type="entry name" value="PYRIDINE NUCLEOTIDE-DISULPHIDE OXIDOREDUCTASE"/>
    <property type="match status" value="1"/>
</dbReference>
<protein>
    <submittedName>
        <fullName evidence="2">G13316 protein</fullName>
    </submittedName>
</protein>
<dbReference type="PROSITE" id="PS50206">
    <property type="entry name" value="RHODANESE_3"/>
    <property type="match status" value="1"/>
</dbReference>
<sequence length="177" mass="19325">MSDNAAKLAELYAGFKGQFPKVKPITVKELHDELQRPNGQSIILLDIRTPQEWEVSRLPGNVLTTDAFETVREDTAKSAPLVTYCTAGLRSGKYAEGLLKEGFTDVRNLEGSILAWTQAGYPLVKQDQSPTTDVHVFSKDWALQGDGYHGVYFSKGGGALATVRAGLPSWLGGIRRS</sequence>
<proteinExistence type="predicted"/>
<evidence type="ECO:0000313" key="3">
    <source>
        <dbReference type="Proteomes" id="UP001497392"/>
    </source>
</evidence>
<keyword evidence="3" id="KW-1185">Reference proteome</keyword>
<dbReference type="PANTHER" id="PTHR43031">
    <property type="entry name" value="FAD-DEPENDENT OXIDOREDUCTASE"/>
    <property type="match status" value="1"/>
</dbReference>
<dbReference type="SUPFAM" id="SSF52821">
    <property type="entry name" value="Rhodanese/Cell cycle control phosphatase"/>
    <property type="match status" value="1"/>
</dbReference>
<evidence type="ECO:0000259" key="1">
    <source>
        <dbReference type="PROSITE" id="PS50206"/>
    </source>
</evidence>
<organism evidence="2 3">
    <name type="scientific">Coccomyxa viridis</name>
    <dbReference type="NCBI Taxonomy" id="1274662"/>
    <lineage>
        <taxon>Eukaryota</taxon>
        <taxon>Viridiplantae</taxon>
        <taxon>Chlorophyta</taxon>
        <taxon>core chlorophytes</taxon>
        <taxon>Trebouxiophyceae</taxon>
        <taxon>Trebouxiophyceae incertae sedis</taxon>
        <taxon>Coccomyxaceae</taxon>
        <taxon>Coccomyxa</taxon>
    </lineage>
</organism>
<dbReference type="InterPro" id="IPR050229">
    <property type="entry name" value="GlpE_sulfurtransferase"/>
</dbReference>
<dbReference type="CDD" id="cd00158">
    <property type="entry name" value="RHOD"/>
    <property type="match status" value="1"/>
</dbReference>
<comment type="caution">
    <text evidence="2">The sequence shown here is derived from an EMBL/GenBank/DDBJ whole genome shotgun (WGS) entry which is preliminary data.</text>
</comment>
<gene>
    <name evidence="2" type="primary">g13316</name>
    <name evidence="2" type="ORF">VP750_LOCUS11804</name>
</gene>
<name>A0ABP1GHY5_9CHLO</name>
<dbReference type="EMBL" id="CAXHTA020000021">
    <property type="protein sequence ID" value="CAL5229898.1"/>
    <property type="molecule type" value="Genomic_DNA"/>
</dbReference>
<dbReference type="InterPro" id="IPR001763">
    <property type="entry name" value="Rhodanese-like_dom"/>
</dbReference>
<accession>A0ABP1GHY5</accession>
<dbReference type="InterPro" id="IPR036873">
    <property type="entry name" value="Rhodanese-like_dom_sf"/>
</dbReference>
<dbReference type="Pfam" id="PF00581">
    <property type="entry name" value="Rhodanese"/>
    <property type="match status" value="1"/>
</dbReference>
<feature type="domain" description="Rhodanese" evidence="1">
    <location>
        <begin position="38"/>
        <end position="125"/>
    </location>
</feature>
<dbReference type="SMART" id="SM00450">
    <property type="entry name" value="RHOD"/>
    <property type="match status" value="1"/>
</dbReference>
<reference evidence="2 3" key="1">
    <citation type="submission" date="2024-06" db="EMBL/GenBank/DDBJ databases">
        <authorList>
            <person name="Kraege A."/>
            <person name="Thomma B."/>
        </authorList>
    </citation>
    <scope>NUCLEOTIDE SEQUENCE [LARGE SCALE GENOMIC DNA]</scope>
</reference>
<evidence type="ECO:0000313" key="2">
    <source>
        <dbReference type="EMBL" id="CAL5229898.1"/>
    </source>
</evidence>
<dbReference type="Gene3D" id="3.40.250.10">
    <property type="entry name" value="Rhodanese-like domain"/>
    <property type="match status" value="1"/>
</dbReference>
<dbReference type="Proteomes" id="UP001497392">
    <property type="component" value="Unassembled WGS sequence"/>
</dbReference>